<feature type="signal peptide" evidence="3">
    <location>
        <begin position="1"/>
        <end position="22"/>
    </location>
</feature>
<dbReference type="RefSeq" id="WP_230550096.1">
    <property type="nucleotide sequence ID" value="NZ_JAJISD010000002.1"/>
</dbReference>
<gene>
    <name evidence="5" type="ORF">LJ725_07950</name>
</gene>
<feature type="domain" description="Metallo-beta-lactamase" evidence="4">
    <location>
        <begin position="40"/>
        <end position="242"/>
    </location>
</feature>
<evidence type="ECO:0000256" key="3">
    <source>
        <dbReference type="SAM" id="SignalP"/>
    </source>
</evidence>
<keyword evidence="3" id="KW-0732">Signal</keyword>
<dbReference type="Pfam" id="PF12706">
    <property type="entry name" value="Lactamase_B_2"/>
    <property type="match status" value="1"/>
</dbReference>
<dbReference type="Gene3D" id="3.60.15.10">
    <property type="entry name" value="Ribonuclease Z/Hydroxyacylglutathione hydrolase-like"/>
    <property type="match status" value="1"/>
</dbReference>
<dbReference type="InterPro" id="IPR022877">
    <property type="entry name" value="UPF0173"/>
</dbReference>
<keyword evidence="6" id="KW-1185">Reference proteome</keyword>
<sequence>MTFRLLSVIAAACLAFAGNASAQAPTPAPATGKAELLWYSQAAFKLTTQTGKVIMIDPWIMGATRIPPELKDLDKIGKVDLILVTHGHGDHLGDALEISKRNNVPIWAPAGLNQTLATLGLMPANLVPRMSKGGTIEPFPGVKITMVHADHSSEMILKDPATGKDTSYAAGEPCGFIIELENGFKIYHMGDTGLFGDMKLIGEYYKPDLVLIPIGGHFVMDPKAAAYATKELIKPKMAWPMHYASNPFLRGTPAEYKAALGQTSIEVIDAQPGTKKTF</sequence>
<name>A0ABS8KT06_9HYPH</name>
<keyword evidence="1 2" id="KW-0378">Hydrolase</keyword>
<dbReference type="InterPro" id="IPR036866">
    <property type="entry name" value="RibonucZ/Hydroxyglut_hydro"/>
</dbReference>
<dbReference type="EMBL" id="JAJISD010000002">
    <property type="protein sequence ID" value="MCC8428892.1"/>
    <property type="molecule type" value="Genomic_DNA"/>
</dbReference>
<evidence type="ECO:0000313" key="6">
    <source>
        <dbReference type="Proteomes" id="UP001198862"/>
    </source>
</evidence>
<dbReference type="NCBIfam" id="NF001911">
    <property type="entry name" value="PRK00685.1"/>
    <property type="match status" value="1"/>
</dbReference>
<evidence type="ECO:0000256" key="2">
    <source>
        <dbReference type="HAMAP-Rule" id="MF_00457"/>
    </source>
</evidence>
<comment type="similarity">
    <text evidence="2">Belongs to the UPF0173 family.</text>
</comment>
<dbReference type="InterPro" id="IPR001279">
    <property type="entry name" value="Metallo-B-lactamas"/>
</dbReference>
<evidence type="ECO:0000259" key="4">
    <source>
        <dbReference type="SMART" id="SM00849"/>
    </source>
</evidence>
<dbReference type="GO" id="GO:0016787">
    <property type="term" value="F:hydrolase activity"/>
    <property type="evidence" value="ECO:0007669"/>
    <property type="project" value="UniProtKB-KW"/>
</dbReference>
<reference evidence="5 6" key="1">
    <citation type="submission" date="2021-11" db="EMBL/GenBank/DDBJ databases">
        <authorList>
            <person name="Lee D.-H."/>
            <person name="Kim S.-B."/>
        </authorList>
    </citation>
    <scope>NUCLEOTIDE SEQUENCE [LARGE SCALE GENOMIC DNA]</scope>
    <source>
        <strain evidence="5 6">KCTC 52223</strain>
    </source>
</reference>
<evidence type="ECO:0000256" key="1">
    <source>
        <dbReference type="ARBA" id="ARBA00022801"/>
    </source>
</evidence>
<dbReference type="InterPro" id="IPR050114">
    <property type="entry name" value="UPF0173_UPF0282_UlaG_hydrolase"/>
</dbReference>
<dbReference type="PANTHER" id="PTHR43546:SF3">
    <property type="entry name" value="UPF0173 METAL-DEPENDENT HYDROLASE MJ1163"/>
    <property type="match status" value="1"/>
</dbReference>
<accession>A0ABS8KT06</accession>
<dbReference type="SMART" id="SM00849">
    <property type="entry name" value="Lactamase_B"/>
    <property type="match status" value="1"/>
</dbReference>
<dbReference type="SUPFAM" id="SSF56281">
    <property type="entry name" value="Metallo-hydrolase/oxidoreductase"/>
    <property type="match status" value="1"/>
</dbReference>
<organism evidence="5 6">
    <name type="scientific">Reyranella aquatilis</name>
    <dbReference type="NCBI Taxonomy" id="2035356"/>
    <lineage>
        <taxon>Bacteria</taxon>
        <taxon>Pseudomonadati</taxon>
        <taxon>Pseudomonadota</taxon>
        <taxon>Alphaproteobacteria</taxon>
        <taxon>Hyphomicrobiales</taxon>
        <taxon>Reyranellaceae</taxon>
        <taxon>Reyranella</taxon>
    </lineage>
</organism>
<dbReference type="Proteomes" id="UP001198862">
    <property type="component" value="Unassembled WGS sequence"/>
</dbReference>
<protein>
    <recommendedName>
        <fullName evidence="2">UPF0173 metal-dependent hydrolase LJ725_07950</fullName>
    </recommendedName>
</protein>
<dbReference type="PANTHER" id="PTHR43546">
    <property type="entry name" value="UPF0173 METAL-DEPENDENT HYDROLASE MJ1163-RELATED"/>
    <property type="match status" value="1"/>
</dbReference>
<comment type="caution">
    <text evidence="5">The sequence shown here is derived from an EMBL/GenBank/DDBJ whole genome shotgun (WGS) entry which is preliminary data.</text>
</comment>
<feature type="chain" id="PRO_5045325444" description="UPF0173 metal-dependent hydrolase LJ725_07950" evidence="3">
    <location>
        <begin position="23"/>
        <end position="278"/>
    </location>
</feature>
<proteinExistence type="inferred from homology"/>
<dbReference type="HAMAP" id="MF_00457">
    <property type="entry name" value="UPF0173"/>
    <property type="match status" value="1"/>
</dbReference>
<evidence type="ECO:0000313" key="5">
    <source>
        <dbReference type="EMBL" id="MCC8428892.1"/>
    </source>
</evidence>